<evidence type="ECO:0000256" key="2">
    <source>
        <dbReference type="ARBA" id="ARBA00022694"/>
    </source>
</evidence>
<dbReference type="Pfam" id="PF17176">
    <property type="entry name" value="tRNA_bind_3"/>
    <property type="match status" value="1"/>
</dbReference>
<dbReference type="Gene3D" id="3.40.50.11040">
    <property type="match status" value="1"/>
</dbReference>
<keyword evidence="4" id="KW-0067">ATP-binding</keyword>
<dbReference type="GO" id="GO:0005524">
    <property type="term" value="F:ATP binding"/>
    <property type="evidence" value="ECO:0007669"/>
    <property type="project" value="UniProtKB-KW"/>
</dbReference>
<evidence type="ECO:0000259" key="8">
    <source>
        <dbReference type="Pfam" id="PF13718"/>
    </source>
</evidence>
<dbReference type="InterPro" id="IPR033442">
    <property type="entry name" value="TmcA_tRNA_bind"/>
</dbReference>
<dbReference type="STRING" id="1798183.GA0061080_10585"/>
<evidence type="ECO:0000313" key="10">
    <source>
        <dbReference type="EMBL" id="SCC25962.1"/>
    </source>
</evidence>
<feature type="domain" description="TcmA/NAT10 helicase" evidence="6">
    <location>
        <begin position="186"/>
        <end position="328"/>
    </location>
</feature>
<dbReference type="AlphaFoldDB" id="A0A1C4D3L2"/>
<dbReference type="Proteomes" id="UP000199698">
    <property type="component" value="Unassembled WGS sequence"/>
</dbReference>
<dbReference type="InterPro" id="IPR038321">
    <property type="entry name" value="TmcA_C_sf"/>
</dbReference>
<keyword evidence="1 10" id="KW-0808">Transferase</keyword>
<evidence type="ECO:0000256" key="4">
    <source>
        <dbReference type="ARBA" id="ARBA00022840"/>
    </source>
</evidence>
<feature type="domain" description="tRNA(Met) cytidine acetyltransferase TmcA tRNA-binding" evidence="9">
    <location>
        <begin position="532"/>
        <end position="662"/>
    </location>
</feature>
<feature type="domain" description="TmcA/NAT10 N-terminal" evidence="7">
    <location>
        <begin position="5"/>
        <end position="142"/>
    </location>
</feature>
<dbReference type="GO" id="GO:0000049">
    <property type="term" value="F:tRNA binding"/>
    <property type="evidence" value="ECO:0007669"/>
    <property type="project" value="TreeGrafter"/>
</dbReference>
<dbReference type="Gene3D" id="3.40.630.30">
    <property type="match status" value="1"/>
</dbReference>
<dbReference type="PANTHER" id="PTHR10925:SF5">
    <property type="entry name" value="RNA CYTIDINE ACETYLTRANSFERASE"/>
    <property type="match status" value="1"/>
</dbReference>
<dbReference type="EMBL" id="FMBA01000058">
    <property type="protein sequence ID" value="SCC25962.1"/>
    <property type="molecule type" value="Genomic_DNA"/>
</dbReference>
<evidence type="ECO:0000259" key="6">
    <source>
        <dbReference type="Pfam" id="PF05127"/>
    </source>
</evidence>
<dbReference type="Gene3D" id="3.40.50.300">
    <property type="entry name" value="P-loop containing nucleotide triphosphate hydrolases"/>
    <property type="match status" value="1"/>
</dbReference>
<dbReference type="RefSeq" id="WP_091125429.1">
    <property type="nucleotide sequence ID" value="NZ_FMBA01000058.1"/>
</dbReference>
<evidence type="ECO:0000256" key="1">
    <source>
        <dbReference type="ARBA" id="ARBA00022679"/>
    </source>
</evidence>
<protein>
    <submittedName>
        <fullName evidence="10">tRNA(Met) cytidine acetyltransferase</fullName>
    </submittedName>
</protein>
<evidence type="ECO:0000313" key="11">
    <source>
        <dbReference type="Proteomes" id="UP000199698"/>
    </source>
</evidence>
<evidence type="ECO:0000256" key="5">
    <source>
        <dbReference type="ARBA" id="ARBA00023315"/>
    </source>
</evidence>
<dbReference type="SUPFAM" id="SSF52540">
    <property type="entry name" value="P-loop containing nucleoside triphosphate hydrolases"/>
    <property type="match status" value="1"/>
</dbReference>
<organism evidence="10 11">
    <name type="scientific">Gilliamella intestini</name>
    <dbReference type="NCBI Taxonomy" id="1798183"/>
    <lineage>
        <taxon>Bacteria</taxon>
        <taxon>Pseudomonadati</taxon>
        <taxon>Pseudomonadota</taxon>
        <taxon>Gammaproteobacteria</taxon>
        <taxon>Orbales</taxon>
        <taxon>Orbaceae</taxon>
        <taxon>Gilliamella</taxon>
    </lineage>
</organism>
<proteinExistence type="predicted"/>
<dbReference type="CDD" id="cd04301">
    <property type="entry name" value="NAT_SF"/>
    <property type="match status" value="1"/>
</dbReference>
<accession>A0A1C4D3L2</accession>
<evidence type="ECO:0000256" key="3">
    <source>
        <dbReference type="ARBA" id="ARBA00022741"/>
    </source>
</evidence>
<keyword evidence="11" id="KW-1185">Reference proteome</keyword>
<dbReference type="Pfam" id="PF08351">
    <property type="entry name" value="TmcA_N"/>
    <property type="match status" value="1"/>
</dbReference>
<reference evidence="11" key="1">
    <citation type="submission" date="2016-08" db="EMBL/GenBank/DDBJ databases">
        <authorList>
            <person name="Varghese N."/>
            <person name="Submissions Spin"/>
        </authorList>
    </citation>
    <scope>NUCLEOTIDE SEQUENCE [LARGE SCALE GENOMIC DNA]</scope>
    <source>
        <strain evidence="11">R-53144</strain>
    </source>
</reference>
<dbReference type="GO" id="GO:0051391">
    <property type="term" value="P:tRNA acetylation"/>
    <property type="evidence" value="ECO:0007669"/>
    <property type="project" value="TreeGrafter"/>
</dbReference>
<dbReference type="Gene3D" id="1.20.120.890">
    <property type="entry name" value="tRNA(Met) cytidine acetyltransferase, tail domain"/>
    <property type="match status" value="1"/>
</dbReference>
<dbReference type="OrthoDB" id="5578851at2"/>
<sequence>MHTPNNTRQLWVLQGETSQLFEQLIPIFEQNAGDWVTVTHQPDCLPCSLIANVLKPNQTKQLLGQQYRHAVFDATAGFNLDAFAMLVGTLIKGSVLILLLPNNLATWHDQDSLRWNECQTAITVPNFIAHLTQTLAEFGIIINQTSLPKTAVSPMFFEQVADDNYDLTQQQTTLKQLLNSNKQINVVVAKRGRGKSALAGLFSHYQRCIVTAPNKSALTTFFAFAKPDTPFFAPDELIAQSHHNFANYLIIDEAAMIPLSMLEKLLQLAIANNSRVLLTTTVEGYEGTGQGFLLKLLANKACQYFYLHTPIRWQVGDELEQFSDRLLLNGVLAQDDNPSSASALSAQYAKVDRNDIHALRSIFYLLKIAHYQTTLIDLRRLLDAQNLSVWQANIGNKNVAVAVTVNEGNLPDDLIEQVWQGTRRPKGNLVAQSLVAHAGERLAAKLRSVRINRIAVINTYRRQSIAKQLVQNIVDDAKAHNYDFVSVSFAYSSSNYQFWTACGFTLVHVSSHKQASSGSYSVMVLKSLTESGQQLIRKLTQRLHRNAYWLKNIIDLPFNKMIKSHSNLLLSLNLDTHDFDELTGFAYYHRPFEASYPALCRLNRHIQTRLQSQSTQASALPVLSALLKSKNNQNLIIDLYQLAGKQALMQTIKHEVRTWLAKQGDNVIFAKIDSKNN</sequence>
<dbReference type="InterPro" id="IPR000182">
    <property type="entry name" value="GNAT_dom"/>
</dbReference>
<keyword evidence="2" id="KW-0819">tRNA processing</keyword>
<dbReference type="InterPro" id="IPR027417">
    <property type="entry name" value="P-loop_NTPase"/>
</dbReference>
<evidence type="ECO:0000259" key="9">
    <source>
        <dbReference type="Pfam" id="PF17176"/>
    </source>
</evidence>
<dbReference type="GO" id="GO:0051392">
    <property type="term" value="F:tRNA cytidine N4-acetyltransferase activity"/>
    <property type="evidence" value="ECO:0007669"/>
    <property type="project" value="TreeGrafter"/>
</dbReference>
<dbReference type="GO" id="GO:0002101">
    <property type="term" value="P:tRNA wobble cytosine modification"/>
    <property type="evidence" value="ECO:0007669"/>
    <property type="project" value="TreeGrafter"/>
</dbReference>
<keyword evidence="3" id="KW-0547">Nucleotide-binding</keyword>
<evidence type="ECO:0000259" key="7">
    <source>
        <dbReference type="Pfam" id="PF08351"/>
    </source>
</evidence>
<feature type="domain" description="N-acetyltransferase" evidence="8">
    <location>
        <begin position="463"/>
        <end position="528"/>
    </location>
</feature>
<dbReference type="GO" id="GO:1904812">
    <property type="term" value="P:rRNA acetylation involved in maturation of SSU-rRNA"/>
    <property type="evidence" value="ECO:0007669"/>
    <property type="project" value="TreeGrafter"/>
</dbReference>
<dbReference type="InterPro" id="IPR016181">
    <property type="entry name" value="Acyl_CoA_acyltransferase"/>
</dbReference>
<keyword evidence="5" id="KW-0012">Acyltransferase</keyword>
<dbReference type="InterPro" id="IPR013562">
    <property type="entry name" value="TmcA/NAT10_N"/>
</dbReference>
<dbReference type="PANTHER" id="PTHR10925">
    <property type="entry name" value="N-ACETYLTRANSFERASE 10"/>
    <property type="match status" value="1"/>
</dbReference>
<dbReference type="Pfam" id="PF13718">
    <property type="entry name" value="GNAT_acetyltr_2"/>
    <property type="match status" value="1"/>
</dbReference>
<dbReference type="Pfam" id="PF05127">
    <property type="entry name" value="NAT10_TcmA_helicase"/>
    <property type="match status" value="1"/>
</dbReference>
<dbReference type="InterPro" id="IPR007807">
    <property type="entry name" value="TcmA/NAT10_helicase"/>
</dbReference>
<dbReference type="InterPro" id="IPR032672">
    <property type="entry name" value="TmcA/NAT10/Kre33"/>
</dbReference>
<gene>
    <name evidence="10" type="ORF">GA0061080_10585</name>
</gene>
<name>A0A1C4D3L2_9GAMM</name>
<dbReference type="SUPFAM" id="SSF55729">
    <property type="entry name" value="Acyl-CoA N-acyltransferases (Nat)"/>
    <property type="match status" value="1"/>
</dbReference>
<dbReference type="GO" id="GO:1990883">
    <property type="term" value="F:18S rRNA cytidine N-acetyltransferase activity"/>
    <property type="evidence" value="ECO:0007669"/>
    <property type="project" value="TreeGrafter"/>
</dbReference>